<keyword evidence="1 2" id="KW-0732">Signal</keyword>
<sequence>MRLISKYLLIAFSLFIIDTNAQVFADVTSSAGIDAVETMSGTFGSGASIADFDNDGDLDFFVGTEFGLNNRIYENIGNGQFQEVATSLGVTSTFRNRTALWVDFNGDTLLDLIIVGDCRDIDASCVNRADIKLYKQLTSGNFEIVENSGLDFGTKYNVANVTKDFLVGGISAADINNDNWLDILVTFWDRNQIGAEMTMFLNNAGQGFTDISSTSFPNQNSVSRFQPIFNDFDNDGFIDFYISIDFTENELWRNLGNNQFEEIANDVGADNAFNEMGLTIGDYDNDGDFDLYATNISRIDPGDGNMRHNILLKNNFSQTNNLGFEEVSESLGVDSSAWDWGTTFFDANNDGWLDIASTNGYDIEGWLPDQSKLWLNVEGLLFSDISEASNFDDLQYAATLLAFDMDRDGDLDLLQSMKVRSTLNADLPVRLYENDISESTNPNNYLVVKPRMNGTNHYAIGAVVKIIYDNGKTGMRLITAGTSFYGQEPAEAFFGLSDNNTIDEIRVEWPDNTVTVVTDVIANQVITITNDNVLDVNNTELIQLKTYPNPASDVVTVEGNSIIKLIEVYNLLGQKVLFQNTDSIKIKFNISSLSKGSYFLKVKDINSNLQTFKILKK</sequence>
<evidence type="ECO:0000259" key="3">
    <source>
        <dbReference type="Pfam" id="PF07593"/>
    </source>
</evidence>
<comment type="caution">
    <text evidence="5">The sequence shown here is derived from an EMBL/GenBank/DDBJ whole genome shotgun (WGS) entry which is preliminary data.</text>
</comment>
<proteinExistence type="predicted"/>
<evidence type="ECO:0000256" key="1">
    <source>
        <dbReference type="ARBA" id="ARBA00022729"/>
    </source>
</evidence>
<feature type="signal peptide" evidence="2">
    <location>
        <begin position="1"/>
        <end position="25"/>
    </location>
</feature>
<dbReference type="Pfam" id="PF18962">
    <property type="entry name" value="Por_Secre_tail"/>
    <property type="match status" value="1"/>
</dbReference>
<dbReference type="SUPFAM" id="SSF69318">
    <property type="entry name" value="Integrin alpha N-terminal domain"/>
    <property type="match status" value="2"/>
</dbReference>
<dbReference type="NCBIfam" id="TIGR04183">
    <property type="entry name" value="Por_Secre_tail"/>
    <property type="match status" value="1"/>
</dbReference>
<organism evidence="5 6">
    <name type="scientific">Winogradskyella litorisediminis</name>
    <dbReference type="NCBI Taxonomy" id="1156618"/>
    <lineage>
        <taxon>Bacteria</taxon>
        <taxon>Pseudomonadati</taxon>
        <taxon>Bacteroidota</taxon>
        <taxon>Flavobacteriia</taxon>
        <taxon>Flavobacteriales</taxon>
        <taxon>Flavobacteriaceae</taxon>
        <taxon>Winogradskyella</taxon>
    </lineage>
</organism>
<feature type="domain" description="ASPIC/UnbV" evidence="3">
    <location>
        <begin position="459"/>
        <end position="527"/>
    </location>
</feature>
<reference evidence="6" key="1">
    <citation type="journal article" date="2019" name="Int. J. Syst. Evol. Microbiol.">
        <title>The Global Catalogue of Microorganisms (GCM) 10K type strain sequencing project: providing services to taxonomists for standard genome sequencing and annotation.</title>
        <authorList>
            <consortium name="The Broad Institute Genomics Platform"/>
            <consortium name="The Broad Institute Genome Sequencing Center for Infectious Disease"/>
            <person name="Wu L."/>
            <person name="Ma J."/>
        </authorList>
    </citation>
    <scope>NUCLEOTIDE SEQUENCE [LARGE SCALE GENOMIC DNA]</scope>
    <source>
        <strain evidence="6">CCUG 62215</strain>
    </source>
</reference>
<dbReference type="InterPro" id="IPR027039">
    <property type="entry name" value="Crtac1"/>
</dbReference>
<evidence type="ECO:0000313" key="5">
    <source>
        <dbReference type="EMBL" id="MFD1062825.1"/>
    </source>
</evidence>
<keyword evidence="6" id="KW-1185">Reference proteome</keyword>
<dbReference type="InterPro" id="IPR026444">
    <property type="entry name" value="Secre_tail"/>
</dbReference>
<dbReference type="Pfam" id="PF13517">
    <property type="entry name" value="FG-GAP_3"/>
    <property type="match status" value="2"/>
</dbReference>
<name>A0ABW3N8N5_9FLAO</name>
<dbReference type="Gene3D" id="2.130.10.130">
    <property type="entry name" value="Integrin alpha, N-terminal"/>
    <property type="match status" value="1"/>
</dbReference>
<feature type="domain" description="Secretion system C-terminal sorting" evidence="4">
    <location>
        <begin position="547"/>
        <end position="609"/>
    </location>
</feature>
<protein>
    <submittedName>
        <fullName evidence="5">FG-GAP-like repeat-containing protein</fullName>
    </submittedName>
</protein>
<dbReference type="InterPro" id="IPR028994">
    <property type="entry name" value="Integrin_alpha_N"/>
</dbReference>
<evidence type="ECO:0000313" key="6">
    <source>
        <dbReference type="Proteomes" id="UP001597013"/>
    </source>
</evidence>
<evidence type="ECO:0000256" key="2">
    <source>
        <dbReference type="SAM" id="SignalP"/>
    </source>
</evidence>
<dbReference type="Pfam" id="PF07593">
    <property type="entry name" value="UnbV_ASPIC"/>
    <property type="match status" value="1"/>
</dbReference>
<dbReference type="InterPro" id="IPR011519">
    <property type="entry name" value="UnbV_ASPIC"/>
</dbReference>
<gene>
    <name evidence="5" type="ORF">ACFQ1Q_06165</name>
</gene>
<dbReference type="RefSeq" id="WP_386129030.1">
    <property type="nucleotide sequence ID" value="NZ_JBHTJL010000009.1"/>
</dbReference>
<dbReference type="Proteomes" id="UP001597013">
    <property type="component" value="Unassembled WGS sequence"/>
</dbReference>
<evidence type="ECO:0000259" key="4">
    <source>
        <dbReference type="Pfam" id="PF18962"/>
    </source>
</evidence>
<feature type="chain" id="PRO_5046479446" evidence="2">
    <location>
        <begin position="26"/>
        <end position="617"/>
    </location>
</feature>
<accession>A0ABW3N8N5</accession>
<dbReference type="EMBL" id="JBHTJL010000009">
    <property type="protein sequence ID" value="MFD1062825.1"/>
    <property type="molecule type" value="Genomic_DNA"/>
</dbReference>
<dbReference type="PANTHER" id="PTHR16026">
    <property type="entry name" value="CARTILAGE ACIDIC PROTEIN 1"/>
    <property type="match status" value="1"/>
</dbReference>
<dbReference type="InterPro" id="IPR013517">
    <property type="entry name" value="FG-GAP"/>
</dbReference>
<dbReference type="PANTHER" id="PTHR16026:SF0">
    <property type="entry name" value="CARTILAGE ACIDIC PROTEIN 1"/>
    <property type="match status" value="1"/>
</dbReference>